<dbReference type="KEGG" id="ncc:104955915"/>
<feature type="region of interest" description="Disordered" evidence="1">
    <location>
        <begin position="1"/>
        <end position="165"/>
    </location>
</feature>
<dbReference type="GeneID" id="104955915"/>
<dbReference type="OrthoDB" id="10636532at2759"/>
<dbReference type="AlphaFoldDB" id="A0A6I9NUF6"/>
<evidence type="ECO:0000256" key="1">
    <source>
        <dbReference type="SAM" id="MobiDB-lite"/>
    </source>
</evidence>
<sequence length="165" mass="17249">MESRVKEREKGSEEEEKGEEKREGRRSRSSSTSSEDYIIILPDCFDTSRPLGESMYSSALSQPGDITAKTPTDPETPSPDQPGPPAPGGLGEADEDAAASVSGNSSANDMLCTSQTLDDEPLTPEVVPPPLTTVTPSLESSGETDAEPAAAEGGADGSELYRTEG</sequence>
<dbReference type="Proteomes" id="UP000504611">
    <property type="component" value="Unplaced"/>
</dbReference>
<evidence type="ECO:0000313" key="2">
    <source>
        <dbReference type="Proteomes" id="UP000504611"/>
    </source>
</evidence>
<feature type="non-terminal residue" evidence="3">
    <location>
        <position position="165"/>
    </location>
</feature>
<protein>
    <submittedName>
        <fullName evidence="3">Next to BRCA1 gene 1 protein-like</fullName>
    </submittedName>
</protein>
<feature type="compositionally biased region" description="Pro residues" evidence="1">
    <location>
        <begin position="74"/>
        <end position="87"/>
    </location>
</feature>
<feature type="compositionally biased region" description="Low complexity" evidence="1">
    <location>
        <begin position="98"/>
        <end position="108"/>
    </location>
</feature>
<proteinExistence type="predicted"/>
<feature type="compositionally biased region" description="Low complexity" evidence="1">
    <location>
        <begin position="132"/>
        <end position="153"/>
    </location>
</feature>
<organism evidence="2 3">
    <name type="scientific">Notothenia coriiceps</name>
    <name type="common">black rockcod</name>
    <dbReference type="NCBI Taxonomy" id="8208"/>
    <lineage>
        <taxon>Eukaryota</taxon>
        <taxon>Metazoa</taxon>
        <taxon>Chordata</taxon>
        <taxon>Craniata</taxon>
        <taxon>Vertebrata</taxon>
        <taxon>Euteleostomi</taxon>
        <taxon>Actinopterygii</taxon>
        <taxon>Neopterygii</taxon>
        <taxon>Teleostei</taxon>
        <taxon>Neoteleostei</taxon>
        <taxon>Acanthomorphata</taxon>
        <taxon>Eupercaria</taxon>
        <taxon>Perciformes</taxon>
        <taxon>Notothenioidei</taxon>
        <taxon>Nototheniidae</taxon>
        <taxon>Notothenia</taxon>
    </lineage>
</organism>
<feature type="compositionally biased region" description="Basic and acidic residues" evidence="1">
    <location>
        <begin position="1"/>
        <end position="11"/>
    </location>
</feature>
<keyword evidence="2" id="KW-1185">Reference proteome</keyword>
<evidence type="ECO:0000313" key="3">
    <source>
        <dbReference type="RefSeq" id="XP_010781614.1"/>
    </source>
</evidence>
<accession>A0A6I9NUF6</accession>
<reference evidence="3" key="1">
    <citation type="submission" date="2025-08" db="UniProtKB">
        <authorList>
            <consortium name="RefSeq"/>
        </authorList>
    </citation>
    <scope>IDENTIFICATION</scope>
    <source>
        <tissue evidence="3">Muscle</tissue>
    </source>
</reference>
<name>A0A6I9NUF6_9TELE</name>
<dbReference type="RefSeq" id="XP_010781614.1">
    <property type="nucleotide sequence ID" value="XM_010783312.1"/>
</dbReference>
<gene>
    <name evidence="3" type="primary">LOC104955915</name>
</gene>